<dbReference type="PANTHER" id="PTHR33169">
    <property type="entry name" value="PADR-FAMILY TRANSCRIPTIONAL REGULATOR"/>
    <property type="match status" value="1"/>
</dbReference>
<name>A0ABT9Q6B7_9ACTN</name>
<accession>A0ABT9Q6B7</accession>
<proteinExistence type="predicted"/>
<reference evidence="2 3" key="1">
    <citation type="submission" date="2023-07" db="EMBL/GenBank/DDBJ databases">
        <title>Sequencing the genomes of 1000 actinobacteria strains.</title>
        <authorList>
            <person name="Klenk H.-P."/>
        </authorList>
    </citation>
    <scope>NUCLEOTIDE SEQUENCE [LARGE SCALE GENOMIC DNA]</scope>
    <source>
        <strain evidence="2 3">DSM 46740</strain>
    </source>
</reference>
<dbReference type="InterPro" id="IPR036390">
    <property type="entry name" value="WH_DNA-bd_sf"/>
</dbReference>
<gene>
    <name evidence="2" type="ORF">J2853_001107</name>
</gene>
<keyword evidence="3" id="KW-1185">Reference proteome</keyword>
<dbReference type="Pfam" id="PF03551">
    <property type="entry name" value="PadR"/>
    <property type="match status" value="1"/>
</dbReference>
<dbReference type="InterPro" id="IPR005149">
    <property type="entry name" value="Tscrpt_reg_PadR_N"/>
</dbReference>
<comment type="caution">
    <text evidence="2">The sequence shown here is derived from an EMBL/GenBank/DDBJ whole genome shotgun (WGS) entry which is preliminary data.</text>
</comment>
<dbReference type="Gene3D" id="1.10.10.10">
    <property type="entry name" value="Winged helix-like DNA-binding domain superfamily/Winged helix DNA-binding domain"/>
    <property type="match status" value="1"/>
</dbReference>
<dbReference type="GO" id="GO:0003677">
    <property type="term" value="F:DNA binding"/>
    <property type="evidence" value="ECO:0007669"/>
    <property type="project" value="UniProtKB-KW"/>
</dbReference>
<keyword evidence="2" id="KW-0238">DNA-binding</keyword>
<dbReference type="SUPFAM" id="SSF46785">
    <property type="entry name" value="Winged helix' DNA-binding domain"/>
    <property type="match status" value="1"/>
</dbReference>
<evidence type="ECO:0000259" key="1">
    <source>
        <dbReference type="Pfam" id="PF03551"/>
    </source>
</evidence>
<organism evidence="2 3">
    <name type="scientific">Streptosporangium lutulentum</name>
    <dbReference type="NCBI Taxonomy" id="1461250"/>
    <lineage>
        <taxon>Bacteria</taxon>
        <taxon>Bacillati</taxon>
        <taxon>Actinomycetota</taxon>
        <taxon>Actinomycetes</taxon>
        <taxon>Streptosporangiales</taxon>
        <taxon>Streptosporangiaceae</taxon>
        <taxon>Streptosporangium</taxon>
    </lineage>
</organism>
<protein>
    <submittedName>
        <fullName evidence="2">DNA-binding PadR family transcriptional regulator</fullName>
    </submittedName>
</protein>
<feature type="domain" description="Transcription regulator PadR N-terminal" evidence="1">
    <location>
        <begin position="38"/>
        <end position="110"/>
    </location>
</feature>
<evidence type="ECO:0000313" key="2">
    <source>
        <dbReference type="EMBL" id="MDP9841896.1"/>
    </source>
</evidence>
<dbReference type="Proteomes" id="UP001225356">
    <property type="component" value="Unassembled WGS sequence"/>
</dbReference>
<sequence>MSERSEQAVEHDDAVFERPVKGDRVNTDALRGHMDALLLSVLEHDPLHGYAIIEALQERSGGALTVPTGTVYPALRRLEQAGYLASEWATVGGRRRRTYRLTPSGRTALAGERSAWREFAGAIGSVLEPRATR</sequence>
<dbReference type="InterPro" id="IPR036388">
    <property type="entry name" value="WH-like_DNA-bd_sf"/>
</dbReference>
<dbReference type="EMBL" id="JAUSQU010000001">
    <property type="protein sequence ID" value="MDP9841896.1"/>
    <property type="molecule type" value="Genomic_DNA"/>
</dbReference>
<dbReference type="InterPro" id="IPR052509">
    <property type="entry name" value="Metal_resp_DNA-bind_regulator"/>
</dbReference>
<dbReference type="PANTHER" id="PTHR33169:SF14">
    <property type="entry name" value="TRANSCRIPTIONAL REGULATOR RV3488"/>
    <property type="match status" value="1"/>
</dbReference>
<evidence type="ECO:0000313" key="3">
    <source>
        <dbReference type="Proteomes" id="UP001225356"/>
    </source>
</evidence>